<keyword evidence="1" id="KW-1133">Transmembrane helix</keyword>
<dbReference type="Proteomes" id="UP000509750">
    <property type="component" value="Chromosome"/>
</dbReference>
<evidence type="ECO:0008006" key="4">
    <source>
        <dbReference type="Google" id="ProtNLM"/>
    </source>
</evidence>
<name>A0A7D5K710_9EURY</name>
<dbReference type="GeneID" id="56028292"/>
<evidence type="ECO:0000313" key="3">
    <source>
        <dbReference type="Proteomes" id="UP000509750"/>
    </source>
</evidence>
<reference evidence="2 3" key="1">
    <citation type="submission" date="2020-07" db="EMBL/GenBank/DDBJ databases">
        <title>Gai3-2, isolated from salt lake.</title>
        <authorList>
            <person name="Cui H."/>
            <person name="Shi X."/>
        </authorList>
    </citation>
    <scope>NUCLEOTIDE SEQUENCE [LARGE SCALE GENOMIC DNA]</scope>
    <source>
        <strain evidence="2 3">Gai3-2</strain>
    </source>
</reference>
<gene>
    <name evidence="2" type="ORF">HUG10_05625</name>
</gene>
<dbReference type="AlphaFoldDB" id="A0A7D5K710"/>
<feature type="transmembrane region" description="Helical" evidence="1">
    <location>
        <begin position="54"/>
        <end position="80"/>
    </location>
</feature>
<evidence type="ECO:0000313" key="2">
    <source>
        <dbReference type="EMBL" id="QLG27054.1"/>
    </source>
</evidence>
<dbReference type="RefSeq" id="WP_179168629.1">
    <property type="nucleotide sequence ID" value="NZ_CP058529.1"/>
</dbReference>
<feature type="transmembrane region" description="Helical" evidence="1">
    <location>
        <begin position="92"/>
        <end position="116"/>
    </location>
</feature>
<organism evidence="2 3">
    <name type="scientific">Halorarum halophilum</name>
    <dbReference type="NCBI Taxonomy" id="2743090"/>
    <lineage>
        <taxon>Archaea</taxon>
        <taxon>Methanobacteriati</taxon>
        <taxon>Methanobacteriota</taxon>
        <taxon>Stenosarchaea group</taxon>
        <taxon>Halobacteria</taxon>
        <taxon>Halobacteriales</taxon>
        <taxon>Haloferacaceae</taxon>
        <taxon>Halorarum</taxon>
    </lineage>
</organism>
<keyword evidence="3" id="KW-1185">Reference proteome</keyword>
<keyword evidence="1" id="KW-0812">Transmembrane</keyword>
<proteinExistence type="predicted"/>
<sequence length="159" mass="14662">MDGEDARALSVVVGSYGAVGVGLALAGFATADWARAQFVTGASGEAAGTFGPVFLAAAALSVTGAATIGTVVLGGVLGSLVGSRYAAPERALAVTAGGAFVGSVLAGTLAVAGVLAGVGGDGATQVYAAETALVPLLVAAVGAALAAGGCGALAASVVR</sequence>
<dbReference type="KEGG" id="halg:HUG10_05625"/>
<accession>A0A7D5K710</accession>
<feature type="transmembrane region" description="Helical" evidence="1">
    <location>
        <begin position="136"/>
        <end position="158"/>
    </location>
</feature>
<protein>
    <recommendedName>
        <fullName evidence="4">Major facilitator superfamily (MFS) profile domain-containing protein</fullName>
    </recommendedName>
</protein>
<feature type="transmembrane region" description="Helical" evidence="1">
    <location>
        <begin position="12"/>
        <end position="34"/>
    </location>
</feature>
<keyword evidence="1" id="KW-0472">Membrane</keyword>
<evidence type="ECO:0000256" key="1">
    <source>
        <dbReference type="SAM" id="Phobius"/>
    </source>
</evidence>
<dbReference type="EMBL" id="CP058529">
    <property type="protein sequence ID" value="QLG27054.1"/>
    <property type="molecule type" value="Genomic_DNA"/>
</dbReference>